<dbReference type="PROSITE" id="PS50883">
    <property type="entry name" value="EAL"/>
    <property type="match status" value="1"/>
</dbReference>
<dbReference type="InterPro" id="IPR018842">
    <property type="entry name" value="YkuI_C"/>
</dbReference>
<dbReference type="SUPFAM" id="SSF103190">
    <property type="entry name" value="Sensory domain-like"/>
    <property type="match status" value="1"/>
</dbReference>
<dbReference type="PANTHER" id="PTHR33121:SF82">
    <property type="entry name" value="SIGNAL TRANSDUCTION PROTEIN CONTAINING A EAL DOMAIN"/>
    <property type="match status" value="1"/>
</dbReference>
<dbReference type="Gene3D" id="3.30.450.20">
    <property type="entry name" value="PAS domain"/>
    <property type="match status" value="1"/>
</dbReference>
<name>A0ABV7CU13_9BACI</name>
<accession>A0ABV7CU13</accession>
<feature type="domain" description="EAL" evidence="1">
    <location>
        <begin position="1"/>
        <end position="250"/>
    </location>
</feature>
<dbReference type="Gene3D" id="3.20.20.450">
    <property type="entry name" value="EAL domain"/>
    <property type="match status" value="1"/>
</dbReference>
<dbReference type="InterPro" id="IPR050706">
    <property type="entry name" value="Cyclic-di-GMP_PDE-like"/>
</dbReference>
<comment type="caution">
    <text evidence="2">The sequence shown here is derived from an EMBL/GenBank/DDBJ whole genome shotgun (WGS) entry which is preliminary data.</text>
</comment>
<dbReference type="Proteomes" id="UP001595279">
    <property type="component" value="Unassembled WGS sequence"/>
</dbReference>
<evidence type="ECO:0000313" key="2">
    <source>
        <dbReference type="EMBL" id="MFC3039826.1"/>
    </source>
</evidence>
<protein>
    <submittedName>
        <fullName evidence="2">EAL-associated domain-containing protein</fullName>
    </submittedName>
</protein>
<reference evidence="3" key="1">
    <citation type="journal article" date="2019" name="Int. J. Syst. Evol. Microbiol.">
        <title>The Global Catalogue of Microorganisms (GCM) 10K type strain sequencing project: providing services to taxonomists for standard genome sequencing and annotation.</title>
        <authorList>
            <consortium name="The Broad Institute Genomics Platform"/>
            <consortium name="The Broad Institute Genome Sequencing Center for Infectious Disease"/>
            <person name="Wu L."/>
            <person name="Ma J."/>
        </authorList>
    </citation>
    <scope>NUCLEOTIDE SEQUENCE [LARGE SCALE GENOMIC DNA]</scope>
    <source>
        <strain evidence="3">KCTC 13128</strain>
    </source>
</reference>
<evidence type="ECO:0000313" key="3">
    <source>
        <dbReference type="Proteomes" id="UP001595279"/>
    </source>
</evidence>
<dbReference type="SUPFAM" id="SSF141868">
    <property type="entry name" value="EAL domain-like"/>
    <property type="match status" value="1"/>
</dbReference>
<dbReference type="InterPro" id="IPR035919">
    <property type="entry name" value="EAL_sf"/>
</dbReference>
<dbReference type="Pfam" id="PF00563">
    <property type="entry name" value="EAL"/>
    <property type="match status" value="1"/>
</dbReference>
<proteinExistence type="predicted"/>
<dbReference type="InterPro" id="IPR001633">
    <property type="entry name" value="EAL_dom"/>
</dbReference>
<evidence type="ECO:0000259" key="1">
    <source>
        <dbReference type="PROSITE" id="PS50883"/>
    </source>
</evidence>
<keyword evidence="3" id="KW-1185">Reference proteome</keyword>
<dbReference type="EMBL" id="JBHRSA010000025">
    <property type="protein sequence ID" value="MFC3039826.1"/>
    <property type="molecule type" value="Genomic_DNA"/>
</dbReference>
<gene>
    <name evidence="2" type="ORF">ACFOGI_06140</name>
</gene>
<dbReference type="CDD" id="cd01948">
    <property type="entry name" value="EAL"/>
    <property type="match status" value="1"/>
</dbReference>
<dbReference type="InterPro" id="IPR029151">
    <property type="entry name" value="Sensor-like_sf"/>
</dbReference>
<dbReference type="SMART" id="SM00052">
    <property type="entry name" value="EAL"/>
    <property type="match status" value="1"/>
</dbReference>
<dbReference type="Pfam" id="PF10388">
    <property type="entry name" value="YkuI_C"/>
    <property type="match status" value="1"/>
</dbReference>
<sequence>MDPLDIMLHQEKAVPHYEPIISADTQLVVGYEVKPYFQMQEGDIRSLDWFFEDPSIPDEFQLELNSTIQQKALETYMKTDQSLYLFFNYDAKLLARDNGETLMDQLESYIDMGLDINKIYLELKEELIVNRLEELRAMFNYMKALGLKIAVDDVGQRSGNLEWMAKVRPNVVKVDASFLKDDLVPHLYREVHQSLASLSRKIGSTLLFKNVSSFQQLNYAWRNGGQFYQGSYLKRADASYVVKDCAQERMQEDFHHFVTFEKRKVKAQMELTDLISEIFQKTLSNVSADAAYDDTIISVGEACSRYAFRVYICNDEGIQLSSNAEKMEDGEWKLYQESRHKNWSWRPYFFENIMRMNIEKRGILSDLYTDIERDEQIRTYSHPLSDHLYIFLDVPYEYLYEQEGLL</sequence>
<organism evidence="2 3">
    <name type="scientific">Virgibacillus xinjiangensis</name>
    <dbReference type="NCBI Taxonomy" id="393090"/>
    <lineage>
        <taxon>Bacteria</taxon>
        <taxon>Bacillati</taxon>
        <taxon>Bacillota</taxon>
        <taxon>Bacilli</taxon>
        <taxon>Bacillales</taxon>
        <taxon>Bacillaceae</taxon>
        <taxon>Virgibacillus</taxon>
    </lineage>
</organism>
<dbReference type="RefSeq" id="WP_390270028.1">
    <property type="nucleotide sequence ID" value="NZ_JBHRSA010000025.1"/>
</dbReference>
<dbReference type="PANTHER" id="PTHR33121">
    <property type="entry name" value="CYCLIC DI-GMP PHOSPHODIESTERASE PDEF"/>
    <property type="match status" value="1"/>
</dbReference>